<comment type="caution">
    <text evidence="1">The sequence shown here is derived from an EMBL/GenBank/DDBJ whole genome shotgun (WGS) entry which is preliminary data.</text>
</comment>
<reference evidence="1 2" key="1">
    <citation type="submission" date="2019-02" db="EMBL/GenBank/DDBJ databases">
        <title>Genomic Encyclopedia of Type Strains, Phase IV (KMG-IV): sequencing the most valuable type-strain genomes for metagenomic binning, comparative biology and taxonomic classification.</title>
        <authorList>
            <person name="Goeker M."/>
        </authorList>
    </citation>
    <scope>NUCLEOTIDE SEQUENCE [LARGE SCALE GENOMIC DNA]</scope>
    <source>
        <strain evidence="1 2">DSM 101727</strain>
    </source>
</reference>
<organism evidence="1 2">
    <name type="scientific">Herbihabitans rhizosphaerae</name>
    <dbReference type="NCBI Taxonomy" id="1872711"/>
    <lineage>
        <taxon>Bacteria</taxon>
        <taxon>Bacillati</taxon>
        <taxon>Actinomycetota</taxon>
        <taxon>Actinomycetes</taxon>
        <taxon>Pseudonocardiales</taxon>
        <taxon>Pseudonocardiaceae</taxon>
        <taxon>Herbihabitans</taxon>
    </lineage>
</organism>
<dbReference type="Proteomes" id="UP000294257">
    <property type="component" value="Unassembled WGS sequence"/>
</dbReference>
<evidence type="ECO:0000313" key="2">
    <source>
        <dbReference type="Proteomes" id="UP000294257"/>
    </source>
</evidence>
<evidence type="ECO:0000313" key="1">
    <source>
        <dbReference type="EMBL" id="RZS39127.1"/>
    </source>
</evidence>
<keyword evidence="2" id="KW-1185">Reference proteome</keyword>
<dbReference type="AlphaFoldDB" id="A0A4Q7KRM5"/>
<proteinExistence type="predicted"/>
<gene>
    <name evidence="1" type="ORF">EV193_104343</name>
</gene>
<name>A0A4Q7KRM5_9PSEU</name>
<protein>
    <submittedName>
        <fullName evidence="1">Uncharacterized protein</fullName>
    </submittedName>
</protein>
<dbReference type="RefSeq" id="WP_130344699.1">
    <property type="nucleotide sequence ID" value="NZ_SGWQ01000004.1"/>
</dbReference>
<accession>A0A4Q7KRM5</accession>
<sequence length="59" mass="6405">MAVIDIRATGRDGKEWVDADLVPVPGLSQTLQLAQALKDLAALLIAHWDEHGDDEEAPE</sequence>
<dbReference type="EMBL" id="SGWQ01000004">
    <property type="protein sequence ID" value="RZS39127.1"/>
    <property type="molecule type" value="Genomic_DNA"/>
</dbReference>